<accession>A0ABQ3MH82</accession>
<dbReference type="RefSeq" id="WP_191259846.1">
    <property type="nucleotide sequence ID" value="NZ_BNAY01000016.1"/>
</dbReference>
<evidence type="ECO:0000313" key="1">
    <source>
        <dbReference type="EMBL" id="GHH37699.1"/>
    </source>
</evidence>
<name>A0ABQ3MH82_9PSEU</name>
<protein>
    <submittedName>
        <fullName evidence="1">Uncharacterized protein</fullName>
    </submittedName>
</protein>
<organism evidence="1 2">
    <name type="scientific">Amycolatopsis oliviviridis</name>
    <dbReference type="NCBI Taxonomy" id="1471590"/>
    <lineage>
        <taxon>Bacteria</taxon>
        <taxon>Bacillati</taxon>
        <taxon>Actinomycetota</taxon>
        <taxon>Actinomycetes</taxon>
        <taxon>Pseudonocardiales</taxon>
        <taxon>Pseudonocardiaceae</taxon>
        <taxon>Amycolatopsis</taxon>
    </lineage>
</organism>
<dbReference type="Proteomes" id="UP000635387">
    <property type="component" value="Unassembled WGS sequence"/>
</dbReference>
<comment type="caution">
    <text evidence="1">The sequence shown here is derived from an EMBL/GenBank/DDBJ whole genome shotgun (WGS) entry which is preliminary data.</text>
</comment>
<reference evidence="2" key="1">
    <citation type="journal article" date="2019" name="Int. J. Syst. Evol. Microbiol.">
        <title>The Global Catalogue of Microorganisms (GCM) 10K type strain sequencing project: providing services to taxonomists for standard genome sequencing and annotation.</title>
        <authorList>
            <consortium name="The Broad Institute Genomics Platform"/>
            <consortium name="The Broad Institute Genome Sequencing Center for Infectious Disease"/>
            <person name="Wu L."/>
            <person name="Ma J."/>
        </authorList>
    </citation>
    <scope>NUCLEOTIDE SEQUENCE [LARGE SCALE GENOMIC DNA]</scope>
    <source>
        <strain evidence="2">CGMCC 4.7683</strain>
    </source>
</reference>
<keyword evidence="2" id="KW-1185">Reference proteome</keyword>
<gene>
    <name evidence="1" type="ORF">GCM10017790_82360</name>
</gene>
<sequence>MKLPHDIVELVTTYIRVEMHEIGPPPGYDPRRIYNMYAQATANSAEFLAAVAAAVLPAGGEAARGGARLVWELLSVDHFDTDRNARAMLIAGVRWARATRRPLVPYEMTAAFTEDRMGQGIEG</sequence>
<evidence type="ECO:0000313" key="2">
    <source>
        <dbReference type="Proteomes" id="UP000635387"/>
    </source>
</evidence>
<proteinExistence type="predicted"/>
<dbReference type="EMBL" id="BNAY01000016">
    <property type="protein sequence ID" value="GHH37699.1"/>
    <property type="molecule type" value="Genomic_DNA"/>
</dbReference>